<keyword evidence="2" id="KW-0238">DNA-binding</keyword>
<dbReference type="Proteomes" id="UP000243515">
    <property type="component" value="Unassembled WGS sequence"/>
</dbReference>
<dbReference type="GO" id="GO:0000724">
    <property type="term" value="P:double-strand break repair via homologous recombination"/>
    <property type="evidence" value="ECO:0007669"/>
    <property type="project" value="TreeGrafter"/>
</dbReference>
<gene>
    <name evidence="7" type="ORF">Egran_01519</name>
</gene>
<evidence type="ECO:0000256" key="3">
    <source>
        <dbReference type="ARBA" id="ARBA00023235"/>
    </source>
</evidence>
<protein>
    <recommendedName>
        <fullName evidence="5">DNA 3'-5' helicase</fullName>
        <ecNumber evidence="5">5.6.2.4</ecNumber>
    </recommendedName>
</protein>
<evidence type="ECO:0000256" key="5">
    <source>
        <dbReference type="ARBA" id="ARBA00034808"/>
    </source>
</evidence>
<dbReference type="GO" id="GO:0009378">
    <property type="term" value="F:four-way junction helicase activity"/>
    <property type="evidence" value="ECO:0007669"/>
    <property type="project" value="TreeGrafter"/>
</dbReference>
<evidence type="ECO:0000256" key="1">
    <source>
        <dbReference type="ARBA" id="ARBA00005446"/>
    </source>
</evidence>
<dbReference type="InterPro" id="IPR027417">
    <property type="entry name" value="P-loop_NTPase"/>
</dbReference>
<keyword evidence="3" id="KW-0413">Isomerase</keyword>
<dbReference type="Pfam" id="PF00270">
    <property type="entry name" value="DEAD"/>
    <property type="match status" value="1"/>
</dbReference>
<feature type="domain" description="DEAD/DEAH-box helicase" evidence="6">
    <location>
        <begin position="49"/>
        <end position="182"/>
    </location>
</feature>
<evidence type="ECO:0000256" key="2">
    <source>
        <dbReference type="ARBA" id="ARBA00023125"/>
    </source>
</evidence>
<dbReference type="GO" id="GO:0005524">
    <property type="term" value="F:ATP binding"/>
    <property type="evidence" value="ECO:0007669"/>
    <property type="project" value="InterPro"/>
</dbReference>
<evidence type="ECO:0000256" key="4">
    <source>
        <dbReference type="ARBA" id="ARBA00034617"/>
    </source>
</evidence>
<dbReference type="GO" id="GO:0043138">
    <property type="term" value="F:3'-5' DNA helicase activity"/>
    <property type="evidence" value="ECO:0007669"/>
    <property type="project" value="UniProtKB-EC"/>
</dbReference>
<keyword evidence="8" id="KW-1185">Reference proteome</keyword>
<comment type="caution">
    <text evidence="7">The sequence shown here is derived from an EMBL/GenBank/DDBJ whole genome shotgun (WGS) entry which is preliminary data.</text>
</comment>
<feature type="non-terminal residue" evidence="7">
    <location>
        <position position="193"/>
    </location>
</feature>
<comment type="similarity">
    <text evidence="1">Belongs to the helicase family. RecQ subfamily.</text>
</comment>
<evidence type="ECO:0000259" key="6">
    <source>
        <dbReference type="Pfam" id="PF00270"/>
    </source>
</evidence>
<reference evidence="7 8" key="1">
    <citation type="journal article" date="2015" name="Environ. Microbiol.">
        <title>Metagenome sequence of Elaphomyces granulatus from sporocarp tissue reveals Ascomycota ectomycorrhizal fingerprints of genome expansion and a Proteobacteria-rich microbiome.</title>
        <authorList>
            <person name="Quandt C.A."/>
            <person name="Kohler A."/>
            <person name="Hesse C.N."/>
            <person name="Sharpton T.J."/>
            <person name="Martin F."/>
            <person name="Spatafora J.W."/>
        </authorList>
    </citation>
    <scope>NUCLEOTIDE SEQUENCE [LARGE SCALE GENOMIC DNA]</scope>
    <source>
        <strain evidence="7 8">OSC145934</strain>
    </source>
</reference>
<dbReference type="GO" id="GO:0003677">
    <property type="term" value="F:DNA binding"/>
    <property type="evidence" value="ECO:0007669"/>
    <property type="project" value="UniProtKB-KW"/>
</dbReference>
<dbReference type="AlphaFoldDB" id="A0A232M2S6"/>
<name>A0A232M2S6_9EURO</name>
<proteinExistence type="inferred from homology"/>
<dbReference type="EMBL" id="NPHW01002806">
    <property type="protein sequence ID" value="OXV10720.1"/>
    <property type="molecule type" value="Genomic_DNA"/>
</dbReference>
<dbReference type="GO" id="GO:0005694">
    <property type="term" value="C:chromosome"/>
    <property type="evidence" value="ECO:0007669"/>
    <property type="project" value="TreeGrafter"/>
</dbReference>
<dbReference type="OrthoDB" id="4207589at2759"/>
<dbReference type="InterPro" id="IPR011545">
    <property type="entry name" value="DEAD/DEAH_box_helicase_dom"/>
</dbReference>
<accession>A0A232M2S6</accession>
<organism evidence="7 8">
    <name type="scientific">Elaphomyces granulatus</name>
    <dbReference type="NCBI Taxonomy" id="519963"/>
    <lineage>
        <taxon>Eukaryota</taxon>
        <taxon>Fungi</taxon>
        <taxon>Dikarya</taxon>
        <taxon>Ascomycota</taxon>
        <taxon>Pezizomycotina</taxon>
        <taxon>Eurotiomycetes</taxon>
        <taxon>Eurotiomycetidae</taxon>
        <taxon>Eurotiales</taxon>
        <taxon>Elaphomycetaceae</taxon>
        <taxon>Elaphomyces</taxon>
    </lineage>
</organism>
<comment type="catalytic activity">
    <reaction evidence="4">
        <text>Couples ATP hydrolysis with the unwinding of duplex DNA by translocating in the 3'-5' direction.</text>
        <dbReference type="EC" id="5.6.2.4"/>
    </reaction>
</comment>
<dbReference type="GO" id="GO:0005737">
    <property type="term" value="C:cytoplasm"/>
    <property type="evidence" value="ECO:0007669"/>
    <property type="project" value="TreeGrafter"/>
</dbReference>
<evidence type="ECO:0000313" key="8">
    <source>
        <dbReference type="Proteomes" id="UP000243515"/>
    </source>
</evidence>
<dbReference type="PANTHER" id="PTHR13710">
    <property type="entry name" value="DNA HELICASE RECQ FAMILY MEMBER"/>
    <property type="match status" value="1"/>
</dbReference>
<dbReference type="EC" id="5.6.2.4" evidence="5"/>
<dbReference type="SUPFAM" id="SSF52540">
    <property type="entry name" value="P-loop containing nucleoside triphosphate hydrolases"/>
    <property type="match status" value="1"/>
</dbReference>
<dbReference type="PANTHER" id="PTHR13710:SF105">
    <property type="entry name" value="ATP-DEPENDENT DNA HELICASE Q1"/>
    <property type="match status" value="1"/>
</dbReference>
<dbReference type="Gene3D" id="3.40.50.300">
    <property type="entry name" value="P-loop containing nucleotide triphosphate hydrolases"/>
    <property type="match status" value="1"/>
</dbReference>
<sequence>MKLQLLKPFHRVQHLIKACGLPQHVELQERAIMLALTRLLEGRTPKPGQIWAVQRIVYSLGDTILIAGTGYGKSIVLHALSSLTEFITIQIIPLSKLGANQYEAVNRYPDATACLITAETRKANPGIFREIEQCKYSHILLGAEQAALPEFRRCFTNPRFRERVRLVAIDEAHVLREWATQEFRTDFLLIHEL</sequence>
<evidence type="ECO:0000313" key="7">
    <source>
        <dbReference type="EMBL" id="OXV10720.1"/>
    </source>
</evidence>